<dbReference type="Pfam" id="PF11288">
    <property type="entry name" value="DUF3089"/>
    <property type="match status" value="1"/>
</dbReference>
<dbReference type="AlphaFoldDB" id="A0A844ZB75"/>
<dbReference type="InterPro" id="IPR021440">
    <property type="entry name" value="DUF3089"/>
</dbReference>
<dbReference type="EMBL" id="WTYW01000001">
    <property type="protein sequence ID" value="MXO84446.1"/>
    <property type="molecule type" value="Genomic_DNA"/>
</dbReference>
<organism evidence="1 2">
    <name type="scientific">Parapontixanthobacter aurantiacus</name>
    <dbReference type="NCBI Taxonomy" id="1463599"/>
    <lineage>
        <taxon>Bacteria</taxon>
        <taxon>Pseudomonadati</taxon>
        <taxon>Pseudomonadota</taxon>
        <taxon>Alphaproteobacteria</taxon>
        <taxon>Sphingomonadales</taxon>
        <taxon>Erythrobacteraceae</taxon>
        <taxon>Parapontixanthobacter</taxon>
    </lineage>
</organism>
<proteinExistence type="predicted"/>
<name>A0A844ZB75_9SPHN</name>
<dbReference type="SUPFAM" id="SSF53474">
    <property type="entry name" value="alpha/beta-Hydrolases"/>
    <property type="match status" value="1"/>
</dbReference>
<evidence type="ECO:0000313" key="2">
    <source>
        <dbReference type="Proteomes" id="UP000433104"/>
    </source>
</evidence>
<dbReference type="OrthoDB" id="9794645at2"/>
<reference evidence="1 2" key="1">
    <citation type="submission" date="2019-12" db="EMBL/GenBank/DDBJ databases">
        <title>Genomic-based taxomic classification of the family Erythrobacteraceae.</title>
        <authorList>
            <person name="Xu L."/>
        </authorList>
    </citation>
    <scope>NUCLEOTIDE SEQUENCE [LARGE SCALE GENOMIC DNA]</scope>
    <source>
        <strain evidence="1 2">MCCC 1A09962</strain>
    </source>
</reference>
<dbReference type="Proteomes" id="UP000433104">
    <property type="component" value="Unassembled WGS sequence"/>
</dbReference>
<sequence length="295" mass="31808">MAAADWNAGVEETRVVQQQLARFADVCQMYAPKYRQITLRGTSGQIPRAEIVPAFRTAYGDVVDAWNYYLANHNNGRGVILIGHSQGSRMLTQLIKTEIDGEPVQNLIVAAYLNGTSVLVPEGEVVGGDFQTMPLCTDMGETGCIVAYRSFRNTLGPVNDYAATSRPGMAIACVNPAAPAGGEALLHSYLTTAALMGGPVPEWTTDGRTIDTPFASVPGLLTGECVSNERGQYLTIRIKADPDDARTDDITGDIYTDGEINPDMGLHLIDVNLVMGNLLDLARTQSNAWLIREAD</sequence>
<comment type="caution">
    <text evidence="1">The sequence shown here is derived from an EMBL/GenBank/DDBJ whole genome shotgun (WGS) entry which is preliminary data.</text>
</comment>
<evidence type="ECO:0000313" key="1">
    <source>
        <dbReference type="EMBL" id="MXO84446.1"/>
    </source>
</evidence>
<dbReference type="InterPro" id="IPR029058">
    <property type="entry name" value="AB_hydrolase_fold"/>
</dbReference>
<gene>
    <name evidence="1" type="ORF">GRI38_00135</name>
</gene>
<keyword evidence="2" id="KW-1185">Reference proteome</keyword>
<accession>A0A844ZB75</accession>
<protein>
    <submittedName>
        <fullName evidence="1">DUF3089 domain-containing protein</fullName>
    </submittedName>
</protein>